<proteinExistence type="predicted"/>
<name>A0A813YMY1_9BILA</name>
<dbReference type="Proteomes" id="UP000663879">
    <property type="component" value="Unassembled WGS sequence"/>
</dbReference>
<evidence type="ECO:0000313" key="2">
    <source>
        <dbReference type="Proteomes" id="UP000663879"/>
    </source>
</evidence>
<keyword evidence="2" id="KW-1185">Reference proteome</keyword>
<comment type="caution">
    <text evidence="1">The sequence shown here is derived from an EMBL/GenBank/DDBJ whole genome shotgun (WGS) entry which is preliminary data.</text>
</comment>
<reference evidence="1" key="1">
    <citation type="submission" date="2021-02" db="EMBL/GenBank/DDBJ databases">
        <authorList>
            <person name="Nowell W R."/>
        </authorList>
    </citation>
    <scope>NUCLEOTIDE SEQUENCE</scope>
    <source>
        <strain evidence="1">Ploen Becks lab</strain>
    </source>
</reference>
<organism evidence="1 2">
    <name type="scientific">Brachionus calyciflorus</name>
    <dbReference type="NCBI Taxonomy" id="104777"/>
    <lineage>
        <taxon>Eukaryota</taxon>
        <taxon>Metazoa</taxon>
        <taxon>Spiralia</taxon>
        <taxon>Gnathifera</taxon>
        <taxon>Rotifera</taxon>
        <taxon>Eurotatoria</taxon>
        <taxon>Monogononta</taxon>
        <taxon>Pseudotrocha</taxon>
        <taxon>Ploima</taxon>
        <taxon>Brachionidae</taxon>
        <taxon>Brachionus</taxon>
    </lineage>
</organism>
<gene>
    <name evidence="1" type="ORF">OXX778_LOCUS10713</name>
</gene>
<accession>A0A813YMY1</accession>
<sequence>MDNFDYFKHLNKYSEMLIYIMEAKTQLRYKINDLKKKFHDKFKMSEEQFNEIINDSTKKKLKHFHKIAVSKWEPDFSAEIEDEILNTTLTQHELSTKQLIQEQLNTTSANVTISNIDTLITPITKITNKPIKSPSEIPKTKKRKA</sequence>
<dbReference type="EMBL" id="CAJNOC010001730">
    <property type="protein sequence ID" value="CAF0887029.1"/>
    <property type="molecule type" value="Genomic_DNA"/>
</dbReference>
<dbReference type="AlphaFoldDB" id="A0A813YMY1"/>
<evidence type="ECO:0000313" key="1">
    <source>
        <dbReference type="EMBL" id="CAF0887029.1"/>
    </source>
</evidence>
<protein>
    <submittedName>
        <fullName evidence="1">Uncharacterized protein</fullName>
    </submittedName>
</protein>